<keyword evidence="2" id="KW-0812">Transmembrane</keyword>
<evidence type="ECO:0000313" key="3">
    <source>
        <dbReference type="EMBL" id="CCO19792.1"/>
    </source>
</evidence>
<gene>
    <name evidence="3" type="ordered locus">Bathy14g00290</name>
</gene>
<sequence>MRASSNKNTGKPRPPVAMNDAGNNNTNGRGRGFGGKQKVMAQKYAFIVLFSLLFFTVLSPYVRPTRESFYEKCVRERLGSKGKGKGGLMSNALALVARSIVPEGEQCSKNMLYDDYFLFSTMVVNERVYLGVLSSVWVPIPWPVSLVLAKTVLAFARANRKVLKVYFAGCVGFVLMKVLKKIMMVVKLAFAVIALKLFSGESFGWVLITLASHGAFAYLVLFERFPKLKKIVFPRRGGGGKRHDG</sequence>
<feature type="transmembrane region" description="Helical" evidence="2">
    <location>
        <begin position="128"/>
        <end position="153"/>
    </location>
</feature>
<feature type="transmembrane region" description="Helical" evidence="2">
    <location>
        <begin position="165"/>
        <end position="190"/>
    </location>
</feature>
<keyword evidence="2" id="KW-0472">Membrane</keyword>
<protein>
    <submittedName>
        <fullName evidence="3">Uncharacterized protein</fullName>
    </submittedName>
</protein>
<keyword evidence="4" id="KW-1185">Reference proteome</keyword>
<dbReference type="GeneID" id="19011767"/>
<name>K8ENJ1_9CHLO</name>
<proteinExistence type="predicted"/>
<evidence type="ECO:0000256" key="1">
    <source>
        <dbReference type="SAM" id="MobiDB-lite"/>
    </source>
</evidence>
<dbReference type="RefSeq" id="XP_007509335.1">
    <property type="nucleotide sequence ID" value="XM_007509273.1"/>
</dbReference>
<dbReference type="AlphaFoldDB" id="K8ENJ1"/>
<organism evidence="3 4">
    <name type="scientific">Bathycoccus prasinos</name>
    <dbReference type="NCBI Taxonomy" id="41875"/>
    <lineage>
        <taxon>Eukaryota</taxon>
        <taxon>Viridiplantae</taxon>
        <taxon>Chlorophyta</taxon>
        <taxon>Mamiellophyceae</taxon>
        <taxon>Mamiellales</taxon>
        <taxon>Bathycoccaceae</taxon>
        <taxon>Bathycoccus</taxon>
    </lineage>
</organism>
<accession>K8ENJ1</accession>
<feature type="transmembrane region" description="Helical" evidence="2">
    <location>
        <begin position="44"/>
        <end position="62"/>
    </location>
</feature>
<evidence type="ECO:0000313" key="4">
    <source>
        <dbReference type="Proteomes" id="UP000198341"/>
    </source>
</evidence>
<evidence type="ECO:0000256" key="2">
    <source>
        <dbReference type="SAM" id="Phobius"/>
    </source>
</evidence>
<feature type="transmembrane region" description="Helical" evidence="2">
    <location>
        <begin position="202"/>
        <end position="221"/>
    </location>
</feature>
<dbReference type="EMBL" id="FO082265">
    <property type="protein sequence ID" value="CCO19792.1"/>
    <property type="molecule type" value="Genomic_DNA"/>
</dbReference>
<dbReference type="KEGG" id="bpg:Bathy14g00290"/>
<keyword evidence="2" id="KW-1133">Transmembrane helix</keyword>
<feature type="region of interest" description="Disordered" evidence="1">
    <location>
        <begin position="1"/>
        <end position="33"/>
    </location>
</feature>
<reference evidence="3 4" key="1">
    <citation type="submission" date="2011-10" db="EMBL/GenBank/DDBJ databases">
        <authorList>
            <person name="Genoscope - CEA"/>
        </authorList>
    </citation>
    <scope>NUCLEOTIDE SEQUENCE [LARGE SCALE GENOMIC DNA]</scope>
    <source>
        <strain evidence="3 4">RCC 1105</strain>
    </source>
</reference>
<dbReference type="Proteomes" id="UP000198341">
    <property type="component" value="Chromosome 14"/>
</dbReference>